<dbReference type="Proteomes" id="UP001204615">
    <property type="component" value="Unassembled WGS sequence"/>
</dbReference>
<dbReference type="InterPro" id="IPR052037">
    <property type="entry name" value="LPS_export_LptA"/>
</dbReference>
<dbReference type="PANTHER" id="PTHR36504:SF1">
    <property type="entry name" value="LIPOPOLYSACCHARIDE EXPORT SYSTEM PROTEIN LPTA"/>
    <property type="match status" value="1"/>
</dbReference>
<sequence length="185" mass="19279">MLPGIGLAKQSDRDQPMNYTAVYTEAFQKPNSVSTLKGKVQITQGTMHLSGDLAKIYLDGDSQISRVVVTGRPAHIQQLDDSGNLMTGEAATLDYDNVHGIAVLTTDAVVKQQGRGQFSGDKLTYDTQTSQITGESNGQGLVHGTFLPKPHPLRPAAAPAATTPAAPAPGTSAPMPAAAASSKQP</sequence>
<accession>A0ABT1FB65</accession>
<dbReference type="PANTHER" id="PTHR36504">
    <property type="entry name" value="LIPOPOLYSACCHARIDE EXPORT SYSTEM PROTEIN LPTA"/>
    <property type="match status" value="1"/>
</dbReference>
<keyword evidence="2" id="KW-0732">Signal</keyword>
<feature type="domain" description="Organic solvent tolerance-like N-terminal" evidence="5">
    <location>
        <begin position="28"/>
        <end position="129"/>
    </location>
</feature>
<keyword evidence="3" id="KW-0574">Periplasm</keyword>
<proteinExistence type="predicted"/>
<protein>
    <submittedName>
        <fullName evidence="6">Lipopolysaccharide transport periplasmic protein LptA</fullName>
    </submittedName>
</protein>
<evidence type="ECO:0000256" key="2">
    <source>
        <dbReference type="ARBA" id="ARBA00022729"/>
    </source>
</evidence>
<dbReference type="InterPro" id="IPR014340">
    <property type="entry name" value="LptA"/>
</dbReference>
<evidence type="ECO:0000256" key="3">
    <source>
        <dbReference type="ARBA" id="ARBA00022764"/>
    </source>
</evidence>
<name>A0ABT1FB65_9GAMM</name>
<reference evidence="6 7" key="1">
    <citation type="submission" date="2022-06" db="EMBL/GenBank/DDBJ databases">
        <title>Dyella sp. Sa strain:Sa Genome sequencing.</title>
        <authorList>
            <person name="Park S."/>
        </authorList>
    </citation>
    <scope>NUCLEOTIDE SEQUENCE [LARGE SCALE GENOMIC DNA]</scope>
    <source>
        <strain evidence="6 7">Sa</strain>
    </source>
</reference>
<dbReference type="Pfam" id="PF03968">
    <property type="entry name" value="LptD_N"/>
    <property type="match status" value="1"/>
</dbReference>
<evidence type="ECO:0000313" key="7">
    <source>
        <dbReference type="Proteomes" id="UP001204615"/>
    </source>
</evidence>
<evidence type="ECO:0000256" key="1">
    <source>
        <dbReference type="ARBA" id="ARBA00022448"/>
    </source>
</evidence>
<feature type="compositionally biased region" description="Low complexity" evidence="4">
    <location>
        <begin position="155"/>
        <end position="185"/>
    </location>
</feature>
<dbReference type="RefSeq" id="WP_253565405.1">
    <property type="nucleotide sequence ID" value="NZ_JAMZEK010000001.1"/>
</dbReference>
<dbReference type="EMBL" id="JAMZEK010000001">
    <property type="protein sequence ID" value="MCP1373648.1"/>
    <property type="molecule type" value="Genomic_DNA"/>
</dbReference>
<evidence type="ECO:0000313" key="6">
    <source>
        <dbReference type="EMBL" id="MCP1373648.1"/>
    </source>
</evidence>
<gene>
    <name evidence="6" type="primary">lptA</name>
    <name evidence="6" type="ORF">NC595_06195</name>
</gene>
<dbReference type="Gene3D" id="2.60.450.10">
    <property type="entry name" value="Lipopolysaccharide (LPS) transport protein A like domain"/>
    <property type="match status" value="1"/>
</dbReference>
<evidence type="ECO:0000259" key="5">
    <source>
        <dbReference type="Pfam" id="PF03968"/>
    </source>
</evidence>
<organism evidence="6 7">
    <name type="scientific">Dyella lutea</name>
    <dbReference type="NCBI Taxonomy" id="2950441"/>
    <lineage>
        <taxon>Bacteria</taxon>
        <taxon>Pseudomonadati</taxon>
        <taxon>Pseudomonadota</taxon>
        <taxon>Gammaproteobacteria</taxon>
        <taxon>Lysobacterales</taxon>
        <taxon>Rhodanobacteraceae</taxon>
        <taxon>Dyella</taxon>
    </lineage>
</organism>
<comment type="caution">
    <text evidence="6">The sequence shown here is derived from an EMBL/GenBank/DDBJ whole genome shotgun (WGS) entry which is preliminary data.</text>
</comment>
<dbReference type="InterPro" id="IPR005653">
    <property type="entry name" value="OstA-like_N"/>
</dbReference>
<dbReference type="NCBIfam" id="TIGR03002">
    <property type="entry name" value="outer_YhbN_LptA"/>
    <property type="match status" value="1"/>
</dbReference>
<feature type="region of interest" description="Disordered" evidence="4">
    <location>
        <begin position="131"/>
        <end position="185"/>
    </location>
</feature>
<evidence type="ECO:0000256" key="4">
    <source>
        <dbReference type="SAM" id="MobiDB-lite"/>
    </source>
</evidence>
<keyword evidence="7" id="KW-1185">Reference proteome</keyword>
<keyword evidence="1" id="KW-0813">Transport</keyword>